<keyword evidence="3" id="KW-1185">Reference proteome</keyword>
<dbReference type="Pfam" id="PF13975">
    <property type="entry name" value="gag-asp_proteas"/>
    <property type="match status" value="1"/>
</dbReference>
<gene>
    <name evidence="2" type="ORF">DPMN_092904</name>
</gene>
<name>A0A9D4L261_DREPO</name>
<dbReference type="EMBL" id="JAIWYP010000003">
    <property type="protein sequence ID" value="KAH3850492.1"/>
    <property type="molecule type" value="Genomic_DNA"/>
</dbReference>
<feature type="region of interest" description="Disordered" evidence="1">
    <location>
        <begin position="284"/>
        <end position="307"/>
    </location>
</feature>
<evidence type="ECO:0000313" key="2">
    <source>
        <dbReference type="EMBL" id="KAH3850492.1"/>
    </source>
</evidence>
<reference evidence="2" key="1">
    <citation type="journal article" date="2019" name="bioRxiv">
        <title>The Genome of the Zebra Mussel, Dreissena polymorpha: A Resource for Invasive Species Research.</title>
        <authorList>
            <person name="McCartney M.A."/>
            <person name="Auch B."/>
            <person name="Kono T."/>
            <person name="Mallez S."/>
            <person name="Zhang Y."/>
            <person name="Obille A."/>
            <person name="Becker A."/>
            <person name="Abrahante J.E."/>
            <person name="Garbe J."/>
            <person name="Badalamenti J.P."/>
            <person name="Herman A."/>
            <person name="Mangelson H."/>
            <person name="Liachko I."/>
            <person name="Sullivan S."/>
            <person name="Sone E.D."/>
            <person name="Koren S."/>
            <person name="Silverstein K.A.T."/>
            <person name="Beckman K.B."/>
            <person name="Gohl D.M."/>
        </authorList>
    </citation>
    <scope>NUCLEOTIDE SEQUENCE</scope>
    <source>
        <strain evidence="2">Duluth1</strain>
        <tissue evidence="2">Whole animal</tissue>
    </source>
</reference>
<dbReference type="CDD" id="cd00303">
    <property type="entry name" value="retropepsin_like"/>
    <property type="match status" value="1"/>
</dbReference>
<evidence type="ECO:0000313" key="3">
    <source>
        <dbReference type="Proteomes" id="UP000828390"/>
    </source>
</evidence>
<dbReference type="InterPro" id="IPR021109">
    <property type="entry name" value="Peptidase_aspartic_dom_sf"/>
</dbReference>
<organism evidence="2 3">
    <name type="scientific">Dreissena polymorpha</name>
    <name type="common">Zebra mussel</name>
    <name type="synonym">Mytilus polymorpha</name>
    <dbReference type="NCBI Taxonomy" id="45954"/>
    <lineage>
        <taxon>Eukaryota</taxon>
        <taxon>Metazoa</taxon>
        <taxon>Spiralia</taxon>
        <taxon>Lophotrochozoa</taxon>
        <taxon>Mollusca</taxon>
        <taxon>Bivalvia</taxon>
        <taxon>Autobranchia</taxon>
        <taxon>Heteroconchia</taxon>
        <taxon>Euheterodonta</taxon>
        <taxon>Imparidentia</taxon>
        <taxon>Neoheterodontei</taxon>
        <taxon>Myida</taxon>
        <taxon>Dreissenoidea</taxon>
        <taxon>Dreissenidae</taxon>
        <taxon>Dreissena</taxon>
    </lineage>
</organism>
<evidence type="ECO:0000256" key="1">
    <source>
        <dbReference type="SAM" id="MobiDB-lite"/>
    </source>
</evidence>
<sequence>MPNNSDDGNWEYFNTNKESNSNVPISHKISYEQEIPQIHIVRGGSFSVEIKVGDIPIMAQLDSGAEITIISTNIYEKLKRKPAKVQDVEMKLADKDSTMKGFIIKPIFRKLGSKTFKERVYVAPISNDMLFGHDLLHHLGVLLDMASNTLILNGERIPLHCSFKESAPTVARVTIIRRTVIPPNTAVRLKCAMSSKLDTDYYFQPYEDLKLVAPRVVRKKGADSIVCLVNLTDNYQTLKKDKLIGHAFTCTTIDESGEDDMAQEVNCRQIDIKIQINEMFSHSSENSAAPEKNGMFSHSSEHSATEKNGMFHIPANTLQTKRMECFHIPTNTVLQTLHQFQIILKMCTRHPVTS</sequence>
<reference evidence="2" key="2">
    <citation type="submission" date="2020-11" db="EMBL/GenBank/DDBJ databases">
        <authorList>
            <person name="McCartney M.A."/>
            <person name="Auch B."/>
            <person name="Kono T."/>
            <person name="Mallez S."/>
            <person name="Becker A."/>
            <person name="Gohl D.M."/>
            <person name="Silverstein K.A.T."/>
            <person name="Koren S."/>
            <person name="Bechman K.B."/>
            <person name="Herman A."/>
            <person name="Abrahante J.E."/>
            <person name="Garbe J."/>
        </authorList>
    </citation>
    <scope>NUCLEOTIDE SEQUENCE</scope>
    <source>
        <strain evidence="2">Duluth1</strain>
        <tissue evidence="2">Whole animal</tissue>
    </source>
</reference>
<evidence type="ECO:0008006" key="4">
    <source>
        <dbReference type="Google" id="ProtNLM"/>
    </source>
</evidence>
<dbReference type="SUPFAM" id="SSF50630">
    <property type="entry name" value="Acid proteases"/>
    <property type="match status" value="1"/>
</dbReference>
<comment type="caution">
    <text evidence="2">The sequence shown here is derived from an EMBL/GenBank/DDBJ whole genome shotgun (WGS) entry which is preliminary data.</text>
</comment>
<dbReference type="AlphaFoldDB" id="A0A9D4L261"/>
<proteinExistence type="predicted"/>
<accession>A0A9D4L261</accession>
<dbReference type="Proteomes" id="UP000828390">
    <property type="component" value="Unassembled WGS sequence"/>
</dbReference>
<protein>
    <recommendedName>
        <fullName evidence="4">Peptidase A2 domain-containing protein</fullName>
    </recommendedName>
</protein>
<dbReference type="Gene3D" id="2.40.70.10">
    <property type="entry name" value="Acid Proteases"/>
    <property type="match status" value="1"/>
</dbReference>